<comment type="pathway">
    <text evidence="2 11">Bacterial outer membrane biogenesis; LPS core biosynthesis.</text>
</comment>
<keyword evidence="5" id="KW-0472">Membrane</keyword>
<evidence type="ECO:0000256" key="8">
    <source>
        <dbReference type="ARBA" id="ARBA00049183"/>
    </source>
</evidence>
<dbReference type="Gene3D" id="3.40.50.2000">
    <property type="entry name" value="Glycogen Phosphorylase B"/>
    <property type="match status" value="1"/>
</dbReference>
<dbReference type="PANTHER" id="PTHR42755:SF1">
    <property type="entry name" value="3-DEOXY-D-MANNO-OCTULOSONIC ACID TRANSFERASE, MITOCHONDRIAL-RELATED"/>
    <property type="match status" value="1"/>
</dbReference>
<evidence type="ECO:0000256" key="5">
    <source>
        <dbReference type="ARBA" id="ARBA00022519"/>
    </source>
</evidence>
<evidence type="ECO:0000256" key="1">
    <source>
        <dbReference type="ARBA" id="ARBA00004196"/>
    </source>
</evidence>
<accession>A0A0K6IPC1</accession>
<evidence type="ECO:0000256" key="10">
    <source>
        <dbReference type="PIRSR" id="PIRSR639901-2"/>
    </source>
</evidence>
<sequence length="452" mass="52123">MSLRYHIYDALWRLAWPWLRLRHRLRHRGDPHEAQRWRERLGRIALPEEARDTVWIHAVSVGETRAAHPLVRALRRRYPRLRLLVTHMTPTGLETGQRLWAHDPAIVQAYAPYDHSRWVRRFLERTRPRLGIVMETEIWPNWLRQAKRQGVPLVLANARLSERSFRRYRRFRWLLPLEWKAFVQVGAQSAADAQRLRALGARQVVVTGNLKFDWSPEPAAIALAHTWREAIGPRPVVVLASSREGEEARFLRAWEGLRQEWAEREDFLFREPPLLVIVPRHPERFDEVARLVERHGLRYRRRSASLPHPEDDVWLGDSMGELYAYYALADVAIIGGSWERHGGQNPLEALAAGTPPIVGPHTENFAEVVSQGVAARAIVQVRTPQEAIELAQRWIEQPDERAAAIAHGAIFLAAHRGATERTLALLAPWLEHEPGFEQRGIDGPVTPRPEAH</sequence>
<dbReference type="GO" id="GO:0043842">
    <property type="term" value="F:Kdo transferase activity"/>
    <property type="evidence" value="ECO:0007669"/>
    <property type="project" value="UniProtKB-EC"/>
</dbReference>
<evidence type="ECO:0000313" key="15">
    <source>
        <dbReference type="Proteomes" id="UP000182108"/>
    </source>
</evidence>
<organism evidence="14 15">
    <name type="scientific">Tepidiphilus thermophilus</name>
    <dbReference type="NCBI Taxonomy" id="876478"/>
    <lineage>
        <taxon>Bacteria</taxon>
        <taxon>Pseudomonadati</taxon>
        <taxon>Pseudomonadota</taxon>
        <taxon>Hydrogenophilia</taxon>
        <taxon>Hydrogenophilales</taxon>
        <taxon>Hydrogenophilaceae</taxon>
        <taxon>Tepidiphilus</taxon>
    </lineage>
</organism>
<dbReference type="Pfam" id="PF04413">
    <property type="entry name" value="Glycos_transf_N"/>
    <property type="match status" value="1"/>
</dbReference>
<evidence type="ECO:0000256" key="7">
    <source>
        <dbReference type="ARBA" id="ARBA00031445"/>
    </source>
</evidence>
<dbReference type="PANTHER" id="PTHR42755">
    <property type="entry name" value="3-DEOXY-MANNO-OCTULOSONATE CYTIDYLYLTRANSFERASE"/>
    <property type="match status" value="1"/>
</dbReference>
<dbReference type="InterPro" id="IPR039901">
    <property type="entry name" value="Kdotransferase"/>
</dbReference>
<dbReference type="FunFam" id="3.40.50.11720:FF:000001">
    <property type="entry name" value="3-deoxy-D-manno-octulosonic acid transferase"/>
    <property type="match status" value="1"/>
</dbReference>
<evidence type="ECO:0000313" key="14">
    <source>
        <dbReference type="EMBL" id="CUB05132.1"/>
    </source>
</evidence>
<dbReference type="AlphaFoldDB" id="A0A0K6IPC1"/>
<comment type="catalytic activity">
    <reaction evidence="8 11">
        <text>lipid IVA (E. coli) + CMP-3-deoxy-beta-D-manno-octulosonate = alpha-Kdo-(2-&gt;6)-lipid IVA (E. coli) + CMP + H(+)</text>
        <dbReference type="Rhea" id="RHEA:28066"/>
        <dbReference type="ChEBI" id="CHEBI:15378"/>
        <dbReference type="ChEBI" id="CHEBI:58603"/>
        <dbReference type="ChEBI" id="CHEBI:60364"/>
        <dbReference type="ChEBI" id="CHEBI:60377"/>
        <dbReference type="ChEBI" id="CHEBI:85987"/>
        <dbReference type="EC" id="2.4.99.12"/>
    </reaction>
</comment>
<dbReference type="SUPFAM" id="SSF53756">
    <property type="entry name" value="UDP-Glycosyltransferase/glycogen phosphorylase"/>
    <property type="match status" value="1"/>
</dbReference>
<feature type="site" description="Transition state stabilizer" evidence="10">
    <location>
        <position position="135"/>
    </location>
</feature>
<protein>
    <recommendedName>
        <fullName evidence="4 11">3-deoxy-D-manno-octulosonic acid transferase</fullName>
        <shortName evidence="11">Kdo transferase</shortName>
        <ecNumber evidence="3 11">2.4.99.12</ecNumber>
    </recommendedName>
    <alternativeName>
        <fullName evidence="7 11">Lipid IV(A) 3-deoxy-D-manno-octulosonic acid transferase</fullName>
    </alternativeName>
</protein>
<proteinExistence type="inferred from homology"/>
<keyword evidence="15" id="KW-1185">Reference proteome</keyword>
<dbReference type="InterPro" id="IPR001296">
    <property type="entry name" value="Glyco_trans_1"/>
</dbReference>
<dbReference type="UniPathway" id="UPA00958"/>
<keyword evidence="11" id="KW-1003">Cell membrane</keyword>
<evidence type="ECO:0000256" key="6">
    <source>
        <dbReference type="ARBA" id="ARBA00022679"/>
    </source>
</evidence>
<keyword evidence="5" id="KW-0997">Cell inner membrane</keyword>
<evidence type="ECO:0000256" key="9">
    <source>
        <dbReference type="PIRSR" id="PIRSR639901-1"/>
    </source>
</evidence>
<dbReference type="OrthoDB" id="9789797at2"/>
<keyword evidence="11" id="KW-0448">Lipopolysaccharide biosynthesis</keyword>
<evidence type="ECO:0000259" key="13">
    <source>
        <dbReference type="Pfam" id="PF04413"/>
    </source>
</evidence>
<dbReference type="GO" id="GO:0030313">
    <property type="term" value="C:cell envelope"/>
    <property type="evidence" value="ECO:0007669"/>
    <property type="project" value="UniProtKB-SubCell"/>
</dbReference>
<dbReference type="Gene3D" id="3.40.50.11720">
    <property type="entry name" value="3-Deoxy-D-manno-octulosonic-acid transferase, N-terminal domain"/>
    <property type="match status" value="1"/>
</dbReference>
<dbReference type="GO" id="GO:0005886">
    <property type="term" value="C:plasma membrane"/>
    <property type="evidence" value="ECO:0007669"/>
    <property type="project" value="UniProtKB-SubCell"/>
</dbReference>
<dbReference type="GO" id="GO:0009245">
    <property type="term" value="P:lipid A biosynthetic process"/>
    <property type="evidence" value="ECO:0007669"/>
    <property type="project" value="TreeGrafter"/>
</dbReference>
<name>A0A0K6IPC1_9PROT</name>
<evidence type="ECO:0000256" key="3">
    <source>
        <dbReference type="ARBA" id="ARBA00012621"/>
    </source>
</evidence>
<comment type="similarity">
    <text evidence="11">Belongs to the glycosyltransferase group 1 family.</text>
</comment>
<evidence type="ECO:0000256" key="11">
    <source>
        <dbReference type="RuleBase" id="RU365103"/>
    </source>
</evidence>
<feature type="domain" description="Glycosyl transferase family 1" evidence="12">
    <location>
        <begin position="315"/>
        <end position="406"/>
    </location>
</feature>
<evidence type="ECO:0000259" key="12">
    <source>
        <dbReference type="Pfam" id="PF00534"/>
    </source>
</evidence>
<dbReference type="InterPro" id="IPR007507">
    <property type="entry name" value="Glycos_transf_N"/>
</dbReference>
<dbReference type="GO" id="GO:0009244">
    <property type="term" value="P:lipopolysaccharide core region biosynthetic process"/>
    <property type="evidence" value="ECO:0007669"/>
    <property type="project" value="UniProtKB-UniRule"/>
</dbReference>
<keyword evidence="6 11" id="KW-0808">Transferase</keyword>
<dbReference type="EMBL" id="CYHH01000001">
    <property type="protein sequence ID" value="CUB05132.1"/>
    <property type="molecule type" value="Genomic_DNA"/>
</dbReference>
<feature type="active site" description="Proton acceptor" evidence="9">
    <location>
        <position position="63"/>
    </location>
</feature>
<gene>
    <name evidence="14" type="ORF">Ga0061068_101225</name>
</gene>
<comment type="subcellular location">
    <subcellularLocation>
        <location evidence="1">Cell envelope</location>
    </subcellularLocation>
    <subcellularLocation>
        <location evidence="11">Cell membrane</location>
    </subcellularLocation>
</comment>
<evidence type="ECO:0000256" key="2">
    <source>
        <dbReference type="ARBA" id="ARBA00004713"/>
    </source>
</evidence>
<dbReference type="InterPro" id="IPR038107">
    <property type="entry name" value="Glycos_transf_N_sf"/>
</dbReference>
<dbReference type="Proteomes" id="UP000182108">
    <property type="component" value="Unassembled WGS sequence"/>
</dbReference>
<comment type="function">
    <text evidence="11">Involved in lipopolysaccharide (LPS) biosynthesis. Catalyzes the transfer of 3-deoxy-D-manno-octulosonate (Kdo) residue(s) from CMP-Kdo to lipid IV(A), the tetraacyldisaccharide-1,4'-bisphosphate precursor of lipid A.</text>
</comment>
<feature type="domain" description="3-deoxy-D-manno-octulosonic-acid transferase N-terminal" evidence="13">
    <location>
        <begin position="35"/>
        <end position="213"/>
    </location>
</feature>
<feature type="site" description="Transition state stabilizer" evidence="10">
    <location>
        <position position="211"/>
    </location>
</feature>
<reference evidence="15" key="1">
    <citation type="submission" date="2015-08" db="EMBL/GenBank/DDBJ databases">
        <authorList>
            <person name="Babu N.S."/>
            <person name="Beckwith C.J."/>
            <person name="Beseler K.G."/>
            <person name="Brison A."/>
            <person name="Carone J.V."/>
            <person name="Caskin T.P."/>
            <person name="Diamond M."/>
            <person name="Durham M.E."/>
            <person name="Foxe J.M."/>
            <person name="Go M."/>
            <person name="Henderson B.A."/>
            <person name="Jones I.B."/>
            <person name="McGettigan J.A."/>
            <person name="Micheletti S.J."/>
            <person name="Nasrallah M.E."/>
            <person name="Ortiz D."/>
            <person name="Piller C.R."/>
            <person name="Privatt S.R."/>
            <person name="Schneider S.L."/>
            <person name="Sharp S."/>
            <person name="Smith T.C."/>
            <person name="Stanton J.D."/>
            <person name="Ullery H.E."/>
            <person name="Wilson R.J."/>
            <person name="Serrano M.G."/>
            <person name="Buck G."/>
            <person name="Lee V."/>
            <person name="Wang Y."/>
            <person name="Carvalho R."/>
            <person name="Voegtly L."/>
            <person name="Shi R."/>
            <person name="Duckworth R."/>
            <person name="Johnson A."/>
            <person name="Loviza R."/>
            <person name="Walstead R."/>
            <person name="Shah Z."/>
            <person name="Kiflezghi M."/>
            <person name="Wade K."/>
            <person name="Ball S.L."/>
            <person name="Bradley K.W."/>
            <person name="Asai D.J."/>
            <person name="Bowman C.A."/>
            <person name="Russell D.A."/>
            <person name="Pope W.H."/>
            <person name="Jacobs-Sera D."/>
            <person name="Hendrix R.W."/>
            <person name="Hatfull G.F."/>
        </authorList>
    </citation>
    <scope>NUCLEOTIDE SEQUENCE [LARGE SCALE GENOMIC DNA]</scope>
    <source>
        <strain evidence="15">JCM 19170</strain>
    </source>
</reference>
<dbReference type="RefSeq" id="WP_072247876.1">
    <property type="nucleotide sequence ID" value="NZ_CYHH01000001.1"/>
</dbReference>
<evidence type="ECO:0000256" key="4">
    <source>
        <dbReference type="ARBA" id="ARBA00019077"/>
    </source>
</evidence>
<dbReference type="Pfam" id="PF00534">
    <property type="entry name" value="Glycos_transf_1"/>
    <property type="match status" value="1"/>
</dbReference>
<dbReference type="EC" id="2.4.99.12" evidence="3 11"/>